<proteinExistence type="inferred from homology"/>
<dbReference type="Proteomes" id="UP000694888">
    <property type="component" value="Unplaced"/>
</dbReference>
<protein>
    <recommendedName>
        <fullName evidence="5">sphinganine-1-phosphate aldolase</fullName>
        <ecNumber evidence="5">4.1.2.27</ecNumber>
    </recommendedName>
    <alternativeName>
        <fullName evidence="6">Sphingosine-1-phosphate aldolase</fullName>
    </alternativeName>
</protein>
<dbReference type="PANTHER" id="PTHR42735">
    <property type="match status" value="1"/>
</dbReference>
<dbReference type="Pfam" id="PF00282">
    <property type="entry name" value="Pyridoxal_deC"/>
    <property type="match status" value="1"/>
</dbReference>
<dbReference type="EC" id="4.1.2.27" evidence="5"/>
<reference evidence="9" key="1">
    <citation type="submission" date="2025-08" db="UniProtKB">
        <authorList>
            <consortium name="RefSeq"/>
        </authorList>
    </citation>
    <scope>IDENTIFICATION</scope>
</reference>
<dbReference type="PANTHER" id="PTHR42735:SF6">
    <property type="entry name" value="SPHINGOSINE-1-PHOSPHATE LYASE 1"/>
    <property type="match status" value="1"/>
</dbReference>
<dbReference type="CDD" id="cd06450">
    <property type="entry name" value="DOPA_deC_like"/>
    <property type="match status" value="1"/>
</dbReference>
<accession>A0ABM0JSV3</accession>
<evidence type="ECO:0000256" key="6">
    <source>
        <dbReference type="ARBA" id="ARBA00042568"/>
    </source>
</evidence>
<evidence type="ECO:0000256" key="1">
    <source>
        <dbReference type="ARBA" id="ARBA00001933"/>
    </source>
</evidence>
<dbReference type="RefSeq" id="XP_005100702.2">
    <property type="nucleotide sequence ID" value="XM_005100645.3"/>
</dbReference>
<keyword evidence="3 7" id="KW-0456">Lyase</keyword>
<comment type="cofactor">
    <cofactor evidence="1 7">
        <name>pyridoxal 5'-phosphate</name>
        <dbReference type="ChEBI" id="CHEBI:597326"/>
    </cofactor>
</comment>
<keyword evidence="2 7" id="KW-0663">Pyridoxal phosphate</keyword>
<dbReference type="Gene3D" id="3.90.1150.10">
    <property type="entry name" value="Aspartate Aminotransferase, domain 1"/>
    <property type="match status" value="1"/>
</dbReference>
<name>A0ABM0JSV3_APLCA</name>
<dbReference type="SUPFAM" id="SSF53383">
    <property type="entry name" value="PLP-dependent transferases"/>
    <property type="match status" value="1"/>
</dbReference>
<gene>
    <name evidence="9" type="primary">LOC101856811</name>
</gene>
<evidence type="ECO:0000256" key="5">
    <source>
        <dbReference type="ARBA" id="ARBA00038965"/>
    </source>
</evidence>
<keyword evidence="8" id="KW-1185">Reference proteome</keyword>
<dbReference type="GeneID" id="101856811"/>
<sequence>MTTATHNIHNTHKQAVKKWKETMAQAAKEYILDPVHHVMGQGKALINRLCDDLEPWQIVVYTGSATATVIFLKQFLFHDDETLSFRAKREFFKWVKRIPMVRKKIEAEMGKATKAVAESMNQSVEGSYLHTLPLQGLQEAELMEVLGRYKKMTNNTWKKGMVSGTVYSGDDKLTELMAKTYGMFAWANPLHPDVFPDVRKMEAEVVRMCCSMFNGDEETCGAVTSGGTESIMLALLAYRNMARDRGIKIPEIIVPVTVHAAFDKGASYFHMKITHIPVDEKTRMVDIAAMKRAISRKTCVLVASAPQFPHGIIDPVQEVAKLGEKYGIPVHVDCCLGGFLLPFMDKAGFPLKPFDFRVPGVTSISADTHKYGFAPKGSSVIMYRNKELRSRQFFVQPDWTGGIYASPTFAGSRAGAIIAACWATMMHFGEEGYVDSTRRIVSTARYISSKLKAVEGIFVFGEPEVSVVGIGSDDFNVFRLFDALVEKGWNLNSLQFPSSLHLCVTLPVTQPGVADSFVKDVVESVAVIMKDPKAECGGAGAIYGMAQSIPDRSLVNEIARAFLDACYITENPSVANGAATNGTVGNGDVAKA</sequence>
<evidence type="ECO:0000256" key="3">
    <source>
        <dbReference type="ARBA" id="ARBA00023239"/>
    </source>
</evidence>
<evidence type="ECO:0000256" key="4">
    <source>
        <dbReference type="ARBA" id="ARBA00038302"/>
    </source>
</evidence>
<dbReference type="InterPro" id="IPR002129">
    <property type="entry name" value="PyrdxlP-dep_de-COase"/>
</dbReference>
<evidence type="ECO:0000256" key="2">
    <source>
        <dbReference type="ARBA" id="ARBA00022898"/>
    </source>
</evidence>
<dbReference type="InterPro" id="IPR015421">
    <property type="entry name" value="PyrdxlP-dep_Trfase_major"/>
</dbReference>
<dbReference type="InterPro" id="IPR015424">
    <property type="entry name" value="PyrdxlP-dep_Trfase"/>
</dbReference>
<dbReference type="Gene3D" id="3.40.640.10">
    <property type="entry name" value="Type I PLP-dependent aspartate aminotransferase-like (Major domain)"/>
    <property type="match status" value="1"/>
</dbReference>
<organism evidence="8 9">
    <name type="scientific">Aplysia californica</name>
    <name type="common">California sea hare</name>
    <dbReference type="NCBI Taxonomy" id="6500"/>
    <lineage>
        <taxon>Eukaryota</taxon>
        <taxon>Metazoa</taxon>
        <taxon>Spiralia</taxon>
        <taxon>Lophotrochozoa</taxon>
        <taxon>Mollusca</taxon>
        <taxon>Gastropoda</taxon>
        <taxon>Heterobranchia</taxon>
        <taxon>Euthyneura</taxon>
        <taxon>Tectipleura</taxon>
        <taxon>Aplysiida</taxon>
        <taxon>Aplysioidea</taxon>
        <taxon>Aplysiidae</taxon>
        <taxon>Aplysia</taxon>
    </lineage>
</organism>
<dbReference type="GO" id="GO:0016829">
    <property type="term" value="F:lyase activity"/>
    <property type="evidence" value="ECO:0007669"/>
    <property type="project" value="UniProtKB-KW"/>
</dbReference>
<dbReference type="InterPro" id="IPR015422">
    <property type="entry name" value="PyrdxlP-dep_Trfase_small"/>
</dbReference>
<dbReference type="Gene3D" id="6.10.140.2150">
    <property type="match status" value="1"/>
</dbReference>
<comment type="similarity">
    <text evidence="4">Belongs to the group II decarboxylase family. Sphingosine-1-phosphate lyase subfamily.</text>
</comment>
<dbReference type="InterPro" id="IPR050477">
    <property type="entry name" value="GrpII_AminoAcid_Decarb"/>
</dbReference>
<evidence type="ECO:0000313" key="8">
    <source>
        <dbReference type="Proteomes" id="UP000694888"/>
    </source>
</evidence>
<evidence type="ECO:0000313" key="9">
    <source>
        <dbReference type="RefSeq" id="XP_005100702.2"/>
    </source>
</evidence>
<evidence type="ECO:0000256" key="7">
    <source>
        <dbReference type="RuleBase" id="RU000382"/>
    </source>
</evidence>